<sequence length="154" mass="17230">MSDDAPPAAVAETPTDDRPQPQRRRPRRWRRRLRAVLPWAAGGYLLAAFTATHLPMPKEVGVEIAYFDKLVHATIFAGLSLLIAAWRVTRFDPPRRAAAIAFALCLVYGTLDELSQTLVDSRKADGWDLLADAVGALLGLATFFPLLRWWRRHG</sequence>
<gene>
    <name evidence="4" type="ORF">CA12_42820</name>
</gene>
<feature type="domain" description="VanZ-like" evidence="3">
    <location>
        <begin position="64"/>
        <end position="144"/>
    </location>
</feature>
<keyword evidence="2" id="KW-1133">Transmembrane helix</keyword>
<dbReference type="Proteomes" id="UP000318741">
    <property type="component" value="Chromosome"/>
</dbReference>
<proteinExistence type="predicted"/>
<dbReference type="PANTHER" id="PTHR28008:SF1">
    <property type="entry name" value="DOMAIN PROTEIN, PUTATIVE (AFU_ORTHOLOGUE AFUA_3G10980)-RELATED"/>
    <property type="match status" value="1"/>
</dbReference>
<dbReference type="KEGG" id="acaf:CA12_42820"/>
<dbReference type="NCBIfam" id="NF037970">
    <property type="entry name" value="vanZ_1"/>
    <property type="match status" value="1"/>
</dbReference>
<dbReference type="PANTHER" id="PTHR28008">
    <property type="entry name" value="DOMAIN PROTEIN, PUTATIVE (AFU_ORTHOLOGUE AFUA_3G10980)-RELATED"/>
    <property type="match status" value="1"/>
</dbReference>
<evidence type="ECO:0000313" key="5">
    <source>
        <dbReference type="Proteomes" id="UP000318741"/>
    </source>
</evidence>
<evidence type="ECO:0000256" key="2">
    <source>
        <dbReference type="SAM" id="Phobius"/>
    </source>
</evidence>
<feature type="region of interest" description="Disordered" evidence="1">
    <location>
        <begin position="1"/>
        <end position="27"/>
    </location>
</feature>
<dbReference type="Pfam" id="PF04892">
    <property type="entry name" value="VanZ"/>
    <property type="match status" value="1"/>
</dbReference>
<keyword evidence="5" id="KW-1185">Reference proteome</keyword>
<dbReference type="RefSeq" id="WP_207622064.1">
    <property type="nucleotide sequence ID" value="NZ_CP036265.1"/>
</dbReference>
<evidence type="ECO:0000256" key="1">
    <source>
        <dbReference type="SAM" id="MobiDB-lite"/>
    </source>
</evidence>
<feature type="transmembrane region" description="Helical" evidence="2">
    <location>
        <begin position="95"/>
        <end position="111"/>
    </location>
</feature>
<protein>
    <submittedName>
        <fullName evidence="4">VanZ like family protein</fullName>
    </submittedName>
</protein>
<dbReference type="InterPro" id="IPR006976">
    <property type="entry name" value="VanZ-like"/>
</dbReference>
<keyword evidence="2" id="KW-0812">Transmembrane</keyword>
<name>A0A517PFI9_9PLAN</name>
<feature type="transmembrane region" description="Helical" evidence="2">
    <location>
        <begin position="70"/>
        <end position="88"/>
    </location>
</feature>
<accession>A0A517PFI9</accession>
<dbReference type="EMBL" id="CP036265">
    <property type="protein sequence ID" value="QDT18142.1"/>
    <property type="molecule type" value="Genomic_DNA"/>
</dbReference>
<evidence type="ECO:0000313" key="4">
    <source>
        <dbReference type="EMBL" id="QDT18142.1"/>
    </source>
</evidence>
<dbReference type="AlphaFoldDB" id="A0A517PFI9"/>
<evidence type="ECO:0000259" key="3">
    <source>
        <dbReference type="Pfam" id="PF04892"/>
    </source>
</evidence>
<organism evidence="4 5">
    <name type="scientific">Alienimonas californiensis</name>
    <dbReference type="NCBI Taxonomy" id="2527989"/>
    <lineage>
        <taxon>Bacteria</taxon>
        <taxon>Pseudomonadati</taxon>
        <taxon>Planctomycetota</taxon>
        <taxon>Planctomycetia</taxon>
        <taxon>Planctomycetales</taxon>
        <taxon>Planctomycetaceae</taxon>
        <taxon>Alienimonas</taxon>
    </lineage>
</organism>
<feature type="transmembrane region" description="Helical" evidence="2">
    <location>
        <begin position="131"/>
        <end position="150"/>
    </location>
</feature>
<keyword evidence="2" id="KW-0472">Membrane</keyword>
<reference evidence="4 5" key="1">
    <citation type="submission" date="2019-02" db="EMBL/GenBank/DDBJ databases">
        <title>Deep-cultivation of Planctomycetes and their phenomic and genomic characterization uncovers novel biology.</title>
        <authorList>
            <person name="Wiegand S."/>
            <person name="Jogler M."/>
            <person name="Boedeker C."/>
            <person name="Pinto D."/>
            <person name="Vollmers J."/>
            <person name="Rivas-Marin E."/>
            <person name="Kohn T."/>
            <person name="Peeters S.H."/>
            <person name="Heuer A."/>
            <person name="Rast P."/>
            <person name="Oberbeckmann S."/>
            <person name="Bunk B."/>
            <person name="Jeske O."/>
            <person name="Meyerdierks A."/>
            <person name="Storesund J.E."/>
            <person name="Kallscheuer N."/>
            <person name="Luecker S."/>
            <person name="Lage O.M."/>
            <person name="Pohl T."/>
            <person name="Merkel B.J."/>
            <person name="Hornburger P."/>
            <person name="Mueller R.-W."/>
            <person name="Bruemmer F."/>
            <person name="Labrenz M."/>
            <person name="Spormann A.M."/>
            <person name="Op den Camp H."/>
            <person name="Overmann J."/>
            <person name="Amann R."/>
            <person name="Jetten M.S.M."/>
            <person name="Mascher T."/>
            <person name="Medema M.H."/>
            <person name="Devos D.P."/>
            <person name="Kaster A.-K."/>
            <person name="Ovreas L."/>
            <person name="Rohde M."/>
            <person name="Galperin M.Y."/>
            <person name="Jogler C."/>
        </authorList>
    </citation>
    <scope>NUCLEOTIDE SEQUENCE [LARGE SCALE GENOMIC DNA]</scope>
    <source>
        <strain evidence="4 5">CA12</strain>
    </source>
</reference>
<feature type="transmembrane region" description="Helical" evidence="2">
    <location>
        <begin position="33"/>
        <end position="50"/>
    </location>
</feature>